<sequence length="154" mass="17907">MPIKAIGHKLVPWLWAWALYFVSFSWQHPGFATCALVRHPGNNYHIQANIVFMPGFLCFFREMSLEPMKATKWPKWVFKLTPILFLTSAQNSRCRKGLPCGPSAKYTLFFGHQTSKYGNRTNHIYPKHGCKNHKIQSFPIFIIRAHLVKIQFAE</sequence>
<gene>
    <name evidence="1" type="ORF">Mucpa_3189</name>
</gene>
<accession>H1YFI5</accession>
<evidence type="ECO:0000313" key="1">
    <source>
        <dbReference type="EMBL" id="EHQ27293.1"/>
    </source>
</evidence>
<dbReference type="Proteomes" id="UP000002774">
    <property type="component" value="Chromosome"/>
</dbReference>
<name>H1YFI5_9SPHI</name>
<dbReference type="EMBL" id="CM001403">
    <property type="protein sequence ID" value="EHQ27293.1"/>
    <property type="molecule type" value="Genomic_DNA"/>
</dbReference>
<dbReference type="AlphaFoldDB" id="H1YFI5"/>
<dbReference type="HOGENOM" id="CLU_1702278_0_0_10"/>
<evidence type="ECO:0000313" key="2">
    <source>
        <dbReference type="Proteomes" id="UP000002774"/>
    </source>
</evidence>
<organism evidence="1 2">
    <name type="scientific">Mucilaginibacter paludis DSM 18603</name>
    <dbReference type="NCBI Taxonomy" id="714943"/>
    <lineage>
        <taxon>Bacteria</taxon>
        <taxon>Pseudomonadati</taxon>
        <taxon>Bacteroidota</taxon>
        <taxon>Sphingobacteriia</taxon>
        <taxon>Sphingobacteriales</taxon>
        <taxon>Sphingobacteriaceae</taxon>
        <taxon>Mucilaginibacter</taxon>
    </lineage>
</organism>
<proteinExistence type="predicted"/>
<protein>
    <submittedName>
        <fullName evidence="1">Uncharacterized protein</fullName>
    </submittedName>
</protein>
<keyword evidence="2" id="KW-1185">Reference proteome</keyword>
<reference evidence="1" key="1">
    <citation type="submission" date="2011-09" db="EMBL/GenBank/DDBJ databases">
        <title>The permanent draft genome of Mucilaginibacter paludis DSM 18603.</title>
        <authorList>
            <consortium name="US DOE Joint Genome Institute (JGI-PGF)"/>
            <person name="Lucas S."/>
            <person name="Han J."/>
            <person name="Lapidus A."/>
            <person name="Bruce D."/>
            <person name="Goodwin L."/>
            <person name="Pitluck S."/>
            <person name="Peters L."/>
            <person name="Kyrpides N."/>
            <person name="Mavromatis K."/>
            <person name="Ivanova N."/>
            <person name="Mikhailova N."/>
            <person name="Held B."/>
            <person name="Detter J.C."/>
            <person name="Tapia R."/>
            <person name="Han C."/>
            <person name="Land M."/>
            <person name="Hauser L."/>
            <person name="Markowitz V."/>
            <person name="Cheng J.-F."/>
            <person name="Hugenholtz P."/>
            <person name="Woyke T."/>
            <person name="Wu D."/>
            <person name="Tindall B."/>
            <person name="Brambilla E."/>
            <person name="Klenk H.-P."/>
            <person name="Eisen J.A."/>
        </authorList>
    </citation>
    <scope>NUCLEOTIDE SEQUENCE [LARGE SCALE GENOMIC DNA]</scope>
    <source>
        <strain evidence="1">DSM 18603</strain>
    </source>
</reference>